<feature type="transmembrane region" description="Helical" evidence="1">
    <location>
        <begin position="155"/>
        <end position="177"/>
    </location>
</feature>
<accession>A0ABQ5VZ82</accession>
<keyword evidence="3" id="KW-1185">Reference proteome</keyword>
<feature type="transmembrane region" description="Helical" evidence="1">
    <location>
        <begin position="412"/>
        <end position="431"/>
    </location>
</feature>
<dbReference type="PANTHER" id="PTHR31303">
    <property type="entry name" value="CTP-DEPENDENT DIACYLGLYCEROL KINASE 1"/>
    <property type="match status" value="1"/>
</dbReference>
<feature type="transmembrane region" description="Helical" evidence="1">
    <location>
        <begin position="183"/>
        <end position="201"/>
    </location>
</feature>
<reference evidence="3" key="1">
    <citation type="journal article" date="2019" name="Int. J. Syst. Evol. Microbiol.">
        <title>The Global Catalogue of Microorganisms (GCM) 10K type strain sequencing project: providing services to taxonomists for standard genome sequencing and annotation.</title>
        <authorList>
            <consortium name="The Broad Institute Genomics Platform"/>
            <consortium name="The Broad Institute Genome Sequencing Center for Infectious Disease"/>
            <person name="Wu L."/>
            <person name="Ma J."/>
        </authorList>
    </citation>
    <scope>NUCLEOTIDE SEQUENCE [LARGE SCALE GENOMIC DNA]</scope>
    <source>
        <strain evidence="3">NBRC 112416</strain>
    </source>
</reference>
<evidence type="ECO:0008006" key="4">
    <source>
        <dbReference type="Google" id="ProtNLM"/>
    </source>
</evidence>
<feature type="transmembrane region" description="Helical" evidence="1">
    <location>
        <begin position="332"/>
        <end position="348"/>
    </location>
</feature>
<feature type="transmembrane region" description="Helical" evidence="1">
    <location>
        <begin position="231"/>
        <end position="252"/>
    </location>
</feature>
<feature type="transmembrane region" description="Helical" evidence="1">
    <location>
        <begin position="303"/>
        <end position="320"/>
    </location>
</feature>
<evidence type="ECO:0000313" key="2">
    <source>
        <dbReference type="EMBL" id="GLQ52874.1"/>
    </source>
</evidence>
<dbReference type="EMBL" id="BSNS01000002">
    <property type="protein sequence ID" value="GLQ52874.1"/>
    <property type="molecule type" value="Genomic_DNA"/>
</dbReference>
<feature type="transmembrane region" description="Helical" evidence="1">
    <location>
        <begin position="264"/>
        <end position="291"/>
    </location>
</feature>
<evidence type="ECO:0000256" key="1">
    <source>
        <dbReference type="SAM" id="Phobius"/>
    </source>
</evidence>
<protein>
    <recommendedName>
        <fullName evidence="4">Dolichol kinase</fullName>
    </recommendedName>
</protein>
<dbReference type="Proteomes" id="UP001156691">
    <property type="component" value="Unassembled WGS sequence"/>
</dbReference>
<sequence length="433" mass="46241">MSLTIADGLLIAAILVAIPALMLLVRILGRRFSWDPEVSRKLVHVATGCLALTFPLLFSNPLPVLVLLAIAIPLMFAIRRGLLGPVGSALHGVERHSHGEIYLALAIAITFLRAGEQPVLYVLPILVITLSDTAAALVGTVYARQRFAVEGGAKSVEGVVVFFVVTWLTSLIVLVLMSNAPPLNLVLISMLVAAFCALVEVDSWRGLDNLFVPIGAFLLLAQHLDSSPADLAASAAVFVLFLGAVLGLAPMLRIPLQAARAYAILLFLIISIVSLHNVILPALTIAAHLAAQASRPSKSKRPDFDLLFVAAIVSLFWMFVGDAMSRSVISPFNLTFAGALLGFLAVALKGYWRPAIVPAAIAASAAALWIAEVNLPYSQWFMPTATEVGVALIVAMVLPLLRPSWFDQRRSLSLFGLAMIGPLFLCLKGVLLP</sequence>
<name>A0ABQ5VZ82_9HYPH</name>
<feature type="transmembrane region" description="Helical" evidence="1">
    <location>
        <begin position="6"/>
        <end position="29"/>
    </location>
</feature>
<feature type="transmembrane region" description="Helical" evidence="1">
    <location>
        <begin position="377"/>
        <end position="400"/>
    </location>
</feature>
<feature type="transmembrane region" description="Helical" evidence="1">
    <location>
        <begin position="355"/>
        <end position="371"/>
    </location>
</feature>
<keyword evidence="1" id="KW-0472">Membrane</keyword>
<dbReference type="PANTHER" id="PTHR31303:SF1">
    <property type="entry name" value="CTP-DEPENDENT DIACYLGLYCEROL KINASE 1"/>
    <property type="match status" value="1"/>
</dbReference>
<feature type="transmembrane region" description="Helical" evidence="1">
    <location>
        <begin position="121"/>
        <end position="143"/>
    </location>
</feature>
<organism evidence="2 3">
    <name type="scientific">Devosia nitrariae</name>
    <dbReference type="NCBI Taxonomy" id="2071872"/>
    <lineage>
        <taxon>Bacteria</taxon>
        <taxon>Pseudomonadati</taxon>
        <taxon>Pseudomonadota</taxon>
        <taxon>Alphaproteobacteria</taxon>
        <taxon>Hyphomicrobiales</taxon>
        <taxon>Devosiaceae</taxon>
        <taxon>Devosia</taxon>
    </lineage>
</organism>
<proteinExistence type="predicted"/>
<dbReference type="InterPro" id="IPR037997">
    <property type="entry name" value="Dgk1-like"/>
</dbReference>
<comment type="caution">
    <text evidence="2">The sequence shown here is derived from an EMBL/GenBank/DDBJ whole genome shotgun (WGS) entry which is preliminary data.</text>
</comment>
<keyword evidence="1" id="KW-1133">Transmembrane helix</keyword>
<evidence type="ECO:0000313" key="3">
    <source>
        <dbReference type="Proteomes" id="UP001156691"/>
    </source>
</evidence>
<keyword evidence="1" id="KW-0812">Transmembrane</keyword>
<dbReference type="RefSeq" id="WP_284338344.1">
    <property type="nucleotide sequence ID" value="NZ_BSNS01000002.1"/>
</dbReference>
<gene>
    <name evidence="2" type="ORF">GCM10010862_01320</name>
</gene>